<dbReference type="Pfam" id="PF13489">
    <property type="entry name" value="Methyltransf_23"/>
    <property type="match status" value="1"/>
</dbReference>
<evidence type="ECO:0000313" key="1">
    <source>
        <dbReference type="EMBL" id="KAJ9605980.1"/>
    </source>
</evidence>
<dbReference type="AlphaFoldDB" id="A0AA38X3G1"/>
<sequence>MTSHPPTPAADATEHNQAEDEVEIDLGYDTEDSGFEQDSVLTQSIRSSIYQYKIENGRTYHAYKEGQYFMPNDVAEHERLELQHRAMFIASGGQLFHSPIADLQNVLDLGTGIGIWAIDVADAHPEAIVTGVDLSPIQPTLAPPNVKWEIDDVEDDWTWPANHFDLIYSQFMLSGSIADFRKYFRQAFRPGGYFELRDLATYLRSDHRPIADDNAVDEWCRLMRQGITGMGRRLDLNFEELGDLMREVGFVDVMVRPFKIPIGRWPANPSLKEAGTFQLYAMLEGVEALTLAIFTRCLGWPPERVQVFLADVRKEFRATKKYTYWPCAVIYGKKPYPATSTVSAPHDIV</sequence>
<dbReference type="InterPro" id="IPR029063">
    <property type="entry name" value="SAM-dependent_MTases_sf"/>
</dbReference>
<protein>
    <recommendedName>
        <fullName evidence="3">Methyltransferase</fullName>
    </recommendedName>
</protein>
<accession>A0AA38X3G1</accession>
<keyword evidence="2" id="KW-1185">Reference proteome</keyword>
<reference evidence="1" key="1">
    <citation type="submission" date="2022-10" db="EMBL/GenBank/DDBJ databases">
        <title>Culturing micro-colonial fungi from biological soil crusts in the Mojave desert and describing Neophaeococcomyces mojavensis, and introducing the new genera and species Taxawa tesnikishii.</title>
        <authorList>
            <person name="Kurbessoian T."/>
            <person name="Stajich J.E."/>
        </authorList>
    </citation>
    <scope>NUCLEOTIDE SEQUENCE</scope>
    <source>
        <strain evidence="1">TK_41</strain>
    </source>
</reference>
<name>A0AA38X3G1_9EURO</name>
<dbReference type="CDD" id="cd02440">
    <property type="entry name" value="AdoMet_MTases"/>
    <property type="match status" value="1"/>
</dbReference>
<dbReference type="GO" id="GO:0008168">
    <property type="term" value="F:methyltransferase activity"/>
    <property type="evidence" value="ECO:0007669"/>
    <property type="project" value="TreeGrafter"/>
</dbReference>
<evidence type="ECO:0000313" key="2">
    <source>
        <dbReference type="Proteomes" id="UP001172673"/>
    </source>
</evidence>
<dbReference type="SUPFAM" id="SSF53335">
    <property type="entry name" value="S-adenosyl-L-methionine-dependent methyltransferases"/>
    <property type="match status" value="1"/>
</dbReference>
<proteinExistence type="predicted"/>
<dbReference type="PANTHER" id="PTHR43591">
    <property type="entry name" value="METHYLTRANSFERASE"/>
    <property type="match status" value="1"/>
</dbReference>
<organism evidence="1 2">
    <name type="scientific">Cladophialophora chaetospira</name>
    <dbReference type="NCBI Taxonomy" id="386627"/>
    <lineage>
        <taxon>Eukaryota</taxon>
        <taxon>Fungi</taxon>
        <taxon>Dikarya</taxon>
        <taxon>Ascomycota</taxon>
        <taxon>Pezizomycotina</taxon>
        <taxon>Eurotiomycetes</taxon>
        <taxon>Chaetothyriomycetidae</taxon>
        <taxon>Chaetothyriales</taxon>
        <taxon>Herpotrichiellaceae</taxon>
        <taxon>Cladophialophora</taxon>
    </lineage>
</organism>
<comment type="caution">
    <text evidence="1">The sequence shown here is derived from an EMBL/GenBank/DDBJ whole genome shotgun (WGS) entry which is preliminary data.</text>
</comment>
<dbReference type="PANTHER" id="PTHR43591:SF10">
    <property type="entry name" value="ABC TRANSMEMBRANE TYPE-1 DOMAIN-CONTAINING PROTEIN-RELATED"/>
    <property type="match status" value="1"/>
</dbReference>
<dbReference type="EMBL" id="JAPDRK010000015">
    <property type="protein sequence ID" value="KAJ9605980.1"/>
    <property type="molecule type" value="Genomic_DNA"/>
</dbReference>
<gene>
    <name evidence="1" type="ORF">H2200_009829</name>
</gene>
<evidence type="ECO:0008006" key="3">
    <source>
        <dbReference type="Google" id="ProtNLM"/>
    </source>
</evidence>
<dbReference type="Gene3D" id="3.40.50.150">
    <property type="entry name" value="Vaccinia Virus protein VP39"/>
    <property type="match status" value="1"/>
</dbReference>
<dbReference type="Proteomes" id="UP001172673">
    <property type="component" value="Unassembled WGS sequence"/>
</dbReference>